<feature type="repeat" description="WD" evidence="3">
    <location>
        <begin position="61"/>
        <end position="98"/>
    </location>
</feature>
<keyword evidence="2" id="KW-0677">Repeat</keyword>
<dbReference type="SMART" id="SM00320">
    <property type="entry name" value="WD40"/>
    <property type="match status" value="8"/>
</dbReference>
<dbReference type="InterPro" id="IPR052640">
    <property type="entry name" value="Gemin-5"/>
</dbReference>
<feature type="region of interest" description="Disordered" evidence="4">
    <location>
        <begin position="410"/>
        <end position="429"/>
    </location>
</feature>
<feature type="region of interest" description="Disordered" evidence="4">
    <location>
        <begin position="951"/>
        <end position="970"/>
    </location>
</feature>
<dbReference type="Proteomes" id="UP001652626">
    <property type="component" value="Chromosome 3"/>
</dbReference>
<dbReference type="PANTHER" id="PTHR46362:SF1">
    <property type="entry name" value="GEM-ASSOCIATED PROTEIN 5"/>
    <property type="match status" value="1"/>
</dbReference>
<dbReference type="InterPro" id="IPR019775">
    <property type="entry name" value="WD40_repeat_CS"/>
</dbReference>
<dbReference type="Pfam" id="PF23774">
    <property type="entry name" value="TPR_GEMI5"/>
    <property type="match status" value="1"/>
</dbReference>
<feature type="compositionally biased region" description="Basic and acidic residues" evidence="4">
    <location>
        <begin position="861"/>
        <end position="891"/>
    </location>
</feature>
<evidence type="ECO:0000256" key="2">
    <source>
        <dbReference type="ARBA" id="ARBA00022737"/>
    </source>
</evidence>
<feature type="domain" description="Gem-associated protein 5 second beta-propeller" evidence="6">
    <location>
        <begin position="538"/>
        <end position="837"/>
    </location>
</feature>
<dbReference type="SUPFAM" id="SSF50978">
    <property type="entry name" value="WD40 repeat-like"/>
    <property type="match status" value="2"/>
</dbReference>
<dbReference type="InterPro" id="IPR001680">
    <property type="entry name" value="WD40_rpt"/>
</dbReference>
<dbReference type="Pfam" id="PF00400">
    <property type="entry name" value="WD40"/>
    <property type="match status" value="1"/>
</dbReference>
<feature type="region of interest" description="Disordered" evidence="4">
    <location>
        <begin position="1188"/>
        <end position="1208"/>
    </location>
</feature>
<dbReference type="GeneID" id="113397094"/>
<evidence type="ECO:0000256" key="1">
    <source>
        <dbReference type="ARBA" id="ARBA00022574"/>
    </source>
</evidence>
<sequence length="1233" mass="138886">MGESVLFPSPNWFQVSGFAVSKDGWLVYGGPIKSLCILKPLDPGQDGILQKKPSYQTQINWKVHKEKIVSVDLSRQWPEKKLILTGSADGIVKQWNVDQLDNNGKIKSTHTHAVHKNEKEEVVSVAYSSEPFAVTVGSFGNVVKWDLNSNIAKNYNNFLKSFRPSCVACSHHIPLNVAVGTKQGVIFVLDLNNQGKIIYKIRGQDDEIVNVSWCPQYKTIVRKSLNESQRRSTATERLEKIRSEIDEPEVNLNNSAIAKTLPEDSFDETVVQEDDMFDIYKDHEADEFGHKKFEPEDIIVKVKEEKENDDFLAECLKLKEVILKNKSEPEPTIANLVEALDKTHVDSDISDSEEKENDTRESPEGDEKETQAKQLGDSTIHTHRHLLATIGKYGGVRIWSKTGKLVGSCAVPNSVNKSQRNKRPNPNSNSLLWYKPDVLLIADGKSQLLECNPLKIDCKNKLEWSVLHTFHKRGLYCIATDAPRVQSMDQSSDQLQDEWKVWTVAQDRNMVCYSFEKKQKIATYNTCGSFIYTLQSCPYDAKKIAVSVGDGAVRVWESDICDEDGLKLSLGNVMSFWQNVQGKVLTSTWHPTKENLLAFATAESRIGIIDASKSERPAKNLLPGVNGAIYSLCWGDKFDLYACGGGDMVLYHTDQPEQAPEPINVEFEGKKLQISSGVWYPMGLVCGSYYGAVAVLNPVTYELVTATFVFSKMIHNITWHPQQTSNSSEESPNKNLIAISSLDKECFIAVLEYADKGDGPKLHPWKMLNGHLEPVCQVTWNPHKDGYLLSTSYDSTVRVWDVSDGICIAIFDGHYKASFSACWSAFPQLSSTIMSGGADCCLRIWNYEDYPPEAYSEVKHETALKEKKRERKERKEEKKSTENAAEEKPTETELTEGQVATNVDINAKIKAPKRFLLPTIQRQMSPCTTIQSVRKLAEKYILVSDNVQSNGKLESPDQCEEKSDSNDVKEDKAEDVDFTKMFGSTNDINDLLDMEMRKHIENDRFEASIMLSIFRGHIDSMIQFATQRDALCPFLVSLSPCVSFKYWKTVTQLYLAQIERLVAKSEHKKLWENKHYGGQIYRKVALLLSIHDVKGAVTALTDTKLYKEAYILSKSRHMDSIAEETLKMWTADCAYSGYINMTAICYLGLGDVYNAAVTLAKSNDQECLSLASELAKVAGQPTFANHIEDKRSQIQSETPEKETEDLKPLPSKLDLLMKNIEITSENVTETNEE</sequence>
<keyword evidence="7" id="KW-1185">Reference proteome</keyword>
<name>A0ABM4AQX8_VANTA</name>
<feature type="domain" description="Gem-associated protein 5 TPR" evidence="5">
    <location>
        <begin position="980"/>
        <end position="1193"/>
    </location>
</feature>
<proteinExistence type="predicted"/>
<dbReference type="PROSITE" id="PS50082">
    <property type="entry name" value="WD_REPEATS_2"/>
    <property type="match status" value="2"/>
</dbReference>
<reference evidence="8" key="2">
    <citation type="submission" date="2025-08" db="UniProtKB">
        <authorList>
            <consortium name="RefSeq"/>
        </authorList>
    </citation>
    <scope>IDENTIFICATION</scope>
    <source>
        <tissue evidence="8">Whole body</tissue>
    </source>
</reference>
<evidence type="ECO:0000256" key="3">
    <source>
        <dbReference type="PROSITE-ProRule" id="PRU00221"/>
    </source>
</evidence>
<evidence type="ECO:0000313" key="8">
    <source>
        <dbReference type="RefSeq" id="XP_064073697.1"/>
    </source>
</evidence>
<evidence type="ECO:0000259" key="6">
    <source>
        <dbReference type="Pfam" id="PF23775"/>
    </source>
</evidence>
<evidence type="ECO:0000256" key="4">
    <source>
        <dbReference type="SAM" id="MobiDB-lite"/>
    </source>
</evidence>
<dbReference type="PROSITE" id="PS00678">
    <property type="entry name" value="WD_REPEATS_1"/>
    <property type="match status" value="1"/>
</dbReference>
<reference evidence="7" key="1">
    <citation type="submission" date="2025-05" db="UniProtKB">
        <authorList>
            <consortium name="RefSeq"/>
        </authorList>
    </citation>
    <scope>NUCLEOTIDE SEQUENCE [LARGE SCALE GENOMIC DNA]</scope>
</reference>
<feature type="compositionally biased region" description="Basic and acidic residues" evidence="4">
    <location>
        <begin position="357"/>
        <end position="371"/>
    </location>
</feature>
<organism evidence="7 8">
    <name type="scientific">Vanessa tameamea</name>
    <name type="common">Kamehameha butterfly</name>
    <dbReference type="NCBI Taxonomy" id="334116"/>
    <lineage>
        <taxon>Eukaryota</taxon>
        <taxon>Metazoa</taxon>
        <taxon>Ecdysozoa</taxon>
        <taxon>Arthropoda</taxon>
        <taxon>Hexapoda</taxon>
        <taxon>Insecta</taxon>
        <taxon>Pterygota</taxon>
        <taxon>Neoptera</taxon>
        <taxon>Endopterygota</taxon>
        <taxon>Lepidoptera</taxon>
        <taxon>Glossata</taxon>
        <taxon>Ditrysia</taxon>
        <taxon>Papilionoidea</taxon>
        <taxon>Nymphalidae</taxon>
        <taxon>Nymphalinae</taxon>
        <taxon>Vanessa</taxon>
    </lineage>
</organism>
<gene>
    <name evidence="8" type="primary">LOC113397094</name>
</gene>
<feature type="region of interest" description="Disordered" evidence="4">
    <location>
        <begin position="861"/>
        <end position="897"/>
    </location>
</feature>
<evidence type="ECO:0000313" key="7">
    <source>
        <dbReference type="Proteomes" id="UP001652626"/>
    </source>
</evidence>
<feature type="compositionally biased region" description="Polar residues" evidence="4">
    <location>
        <begin position="411"/>
        <end position="429"/>
    </location>
</feature>
<dbReference type="PROSITE" id="PS50294">
    <property type="entry name" value="WD_REPEATS_REGION"/>
    <property type="match status" value="1"/>
</dbReference>
<accession>A0ABM4AQX8</accession>
<keyword evidence="1 3" id="KW-0853">WD repeat</keyword>
<evidence type="ECO:0000259" key="5">
    <source>
        <dbReference type="Pfam" id="PF23774"/>
    </source>
</evidence>
<dbReference type="InterPro" id="IPR056421">
    <property type="entry name" value="TPR_GEMI5"/>
</dbReference>
<protein>
    <submittedName>
        <fullName evidence="8">Gem-associated protein 5-like</fullName>
    </submittedName>
</protein>
<dbReference type="Pfam" id="PF23775">
    <property type="entry name" value="Beta-prop_RIG_2nd"/>
    <property type="match status" value="1"/>
</dbReference>
<dbReference type="Gene3D" id="2.130.10.10">
    <property type="entry name" value="YVTN repeat-like/Quinoprotein amine dehydrogenase"/>
    <property type="match status" value="2"/>
</dbReference>
<dbReference type="InterPro" id="IPR036322">
    <property type="entry name" value="WD40_repeat_dom_sf"/>
</dbReference>
<dbReference type="RefSeq" id="XP_064073697.1">
    <property type="nucleotide sequence ID" value="XM_064217627.1"/>
</dbReference>
<dbReference type="InterPro" id="IPR056424">
    <property type="entry name" value="Beta-prop_GEMI5_2nd"/>
</dbReference>
<feature type="region of interest" description="Disordered" evidence="4">
    <location>
        <begin position="344"/>
        <end position="378"/>
    </location>
</feature>
<feature type="repeat" description="WD" evidence="3">
    <location>
        <begin position="768"/>
        <end position="810"/>
    </location>
</feature>
<feature type="compositionally biased region" description="Basic and acidic residues" evidence="4">
    <location>
        <begin position="959"/>
        <end position="970"/>
    </location>
</feature>
<feature type="compositionally biased region" description="Basic and acidic residues" evidence="4">
    <location>
        <begin position="1188"/>
        <end position="1207"/>
    </location>
</feature>
<dbReference type="PANTHER" id="PTHR46362">
    <property type="entry name" value="GEM-ASSOCIATED PROTEIN 5"/>
    <property type="match status" value="1"/>
</dbReference>
<dbReference type="InterPro" id="IPR015943">
    <property type="entry name" value="WD40/YVTN_repeat-like_dom_sf"/>
</dbReference>